<comment type="caution">
    <text evidence="1">The sequence shown here is derived from an EMBL/GenBank/DDBJ whole genome shotgun (WGS) entry which is preliminary data.</text>
</comment>
<protein>
    <submittedName>
        <fullName evidence="1">Uncharacterized protein</fullName>
    </submittedName>
</protein>
<keyword evidence="2" id="KW-1185">Reference proteome</keyword>
<evidence type="ECO:0000313" key="2">
    <source>
        <dbReference type="Proteomes" id="UP000762676"/>
    </source>
</evidence>
<dbReference type="EMBL" id="BMAT01007723">
    <property type="protein sequence ID" value="GFR69904.1"/>
    <property type="molecule type" value="Genomic_DNA"/>
</dbReference>
<evidence type="ECO:0000313" key="1">
    <source>
        <dbReference type="EMBL" id="GFR69904.1"/>
    </source>
</evidence>
<sequence length="95" mass="10569">MRSKEMRLIRVWTWNDVIKMGEHVQLKVSTVSVLGLVWSEVRRGHHLAGHSTSQADRQTASSDVMYTGNLKVISVRQEAAVSSTPRQSTAPGEPL</sequence>
<proteinExistence type="predicted"/>
<dbReference type="AlphaFoldDB" id="A0AAV4FA05"/>
<dbReference type="Proteomes" id="UP000762676">
    <property type="component" value="Unassembled WGS sequence"/>
</dbReference>
<accession>A0AAV4FA05</accession>
<gene>
    <name evidence="1" type="ORF">ElyMa_003771200</name>
</gene>
<name>A0AAV4FA05_9GAST</name>
<organism evidence="1 2">
    <name type="scientific">Elysia marginata</name>
    <dbReference type="NCBI Taxonomy" id="1093978"/>
    <lineage>
        <taxon>Eukaryota</taxon>
        <taxon>Metazoa</taxon>
        <taxon>Spiralia</taxon>
        <taxon>Lophotrochozoa</taxon>
        <taxon>Mollusca</taxon>
        <taxon>Gastropoda</taxon>
        <taxon>Heterobranchia</taxon>
        <taxon>Euthyneura</taxon>
        <taxon>Panpulmonata</taxon>
        <taxon>Sacoglossa</taxon>
        <taxon>Placobranchoidea</taxon>
        <taxon>Plakobranchidae</taxon>
        <taxon>Elysia</taxon>
    </lineage>
</organism>
<reference evidence="1 2" key="1">
    <citation type="journal article" date="2021" name="Elife">
        <title>Chloroplast acquisition without the gene transfer in kleptoplastic sea slugs, Plakobranchus ocellatus.</title>
        <authorList>
            <person name="Maeda T."/>
            <person name="Takahashi S."/>
            <person name="Yoshida T."/>
            <person name="Shimamura S."/>
            <person name="Takaki Y."/>
            <person name="Nagai Y."/>
            <person name="Toyoda A."/>
            <person name="Suzuki Y."/>
            <person name="Arimoto A."/>
            <person name="Ishii H."/>
            <person name="Satoh N."/>
            <person name="Nishiyama T."/>
            <person name="Hasebe M."/>
            <person name="Maruyama T."/>
            <person name="Minagawa J."/>
            <person name="Obokata J."/>
            <person name="Shigenobu S."/>
        </authorList>
    </citation>
    <scope>NUCLEOTIDE SEQUENCE [LARGE SCALE GENOMIC DNA]</scope>
</reference>